<organism evidence="2 3">
    <name type="scientific">Isoptericola chiayiensis</name>
    <dbReference type="NCBI Taxonomy" id="579446"/>
    <lineage>
        <taxon>Bacteria</taxon>
        <taxon>Bacillati</taxon>
        <taxon>Actinomycetota</taxon>
        <taxon>Actinomycetes</taxon>
        <taxon>Micrococcales</taxon>
        <taxon>Promicromonosporaceae</taxon>
        <taxon>Isoptericola</taxon>
    </lineage>
</organism>
<evidence type="ECO:0008006" key="4">
    <source>
        <dbReference type="Google" id="ProtNLM"/>
    </source>
</evidence>
<name>A0ABP8YNZ2_9MICO</name>
<proteinExistence type="predicted"/>
<evidence type="ECO:0000256" key="1">
    <source>
        <dbReference type="SAM" id="SignalP"/>
    </source>
</evidence>
<dbReference type="Proteomes" id="UP001500956">
    <property type="component" value="Unassembled WGS sequence"/>
</dbReference>
<protein>
    <recommendedName>
        <fullName evidence="4">Secreted protein</fullName>
    </recommendedName>
</protein>
<keyword evidence="3" id="KW-1185">Reference proteome</keyword>
<feature type="chain" id="PRO_5045471631" description="Secreted protein" evidence="1">
    <location>
        <begin position="28"/>
        <end position="119"/>
    </location>
</feature>
<accession>A0ABP8YNZ2</accession>
<comment type="caution">
    <text evidence="2">The sequence shown here is derived from an EMBL/GenBank/DDBJ whole genome shotgun (WGS) entry which is preliminary data.</text>
</comment>
<gene>
    <name evidence="2" type="ORF">GCM10023216_26100</name>
</gene>
<sequence>MKRIVTAGAAALLAGLATVATAGSASAGPPAGAGEGGKPTGVACQQFELGVLRDTGVLPSVAADGLEYPIGSGNVIPFSTVLEIHRTDTATANVVLKDYAAVLLPGADVGAAVDAACPA</sequence>
<feature type="signal peptide" evidence="1">
    <location>
        <begin position="1"/>
        <end position="27"/>
    </location>
</feature>
<dbReference type="EMBL" id="BAABID010000014">
    <property type="protein sequence ID" value="GAA4732742.1"/>
    <property type="molecule type" value="Genomic_DNA"/>
</dbReference>
<evidence type="ECO:0000313" key="2">
    <source>
        <dbReference type="EMBL" id="GAA4732742.1"/>
    </source>
</evidence>
<keyword evidence="1" id="KW-0732">Signal</keyword>
<dbReference type="RefSeq" id="WP_172152556.1">
    <property type="nucleotide sequence ID" value="NZ_BAABID010000014.1"/>
</dbReference>
<evidence type="ECO:0000313" key="3">
    <source>
        <dbReference type="Proteomes" id="UP001500956"/>
    </source>
</evidence>
<reference evidence="3" key="1">
    <citation type="journal article" date="2019" name="Int. J. Syst. Evol. Microbiol.">
        <title>The Global Catalogue of Microorganisms (GCM) 10K type strain sequencing project: providing services to taxonomists for standard genome sequencing and annotation.</title>
        <authorList>
            <consortium name="The Broad Institute Genomics Platform"/>
            <consortium name="The Broad Institute Genome Sequencing Center for Infectious Disease"/>
            <person name="Wu L."/>
            <person name="Ma J."/>
        </authorList>
    </citation>
    <scope>NUCLEOTIDE SEQUENCE [LARGE SCALE GENOMIC DNA]</scope>
    <source>
        <strain evidence="3">JCM 18063</strain>
    </source>
</reference>